<evidence type="ECO:0000256" key="2">
    <source>
        <dbReference type="ARBA" id="ARBA00022448"/>
    </source>
</evidence>
<dbReference type="EMBL" id="CP144913">
    <property type="protein sequence ID" value="WXB75266.1"/>
    <property type="molecule type" value="Genomic_DNA"/>
</dbReference>
<evidence type="ECO:0000313" key="6">
    <source>
        <dbReference type="EMBL" id="WXB75266.1"/>
    </source>
</evidence>
<dbReference type="Gene3D" id="3.40.50.1980">
    <property type="entry name" value="Nitrogenase molybdenum iron protein domain"/>
    <property type="match status" value="2"/>
</dbReference>
<keyword evidence="7" id="KW-1185">Reference proteome</keyword>
<dbReference type="Pfam" id="PF01297">
    <property type="entry name" value="ZnuA"/>
    <property type="match status" value="1"/>
</dbReference>
<feature type="region of interest" description="Disordered" evidence="4">
    <location>
        <begin position="119"/>
        <end position="138"/>
    </location>
</feature>
<keyword evidence="2" id="KW-0813">Transport</keyword>
<evidence type="ECO:0000313" key="7">
    <source>
        <dbReference type="Proteomes" id="UP001382727"/>
    </source>
</evidence>
<evidence type="ECO:0000256" key="3">
    <source>
        <dbReference type="ARBA" id="ARBA00022729"/>
    </source>
</evidence>
<keyword evidence="3 5" id="KW-0732">Signal</keyword>
<dbReference type="InterPro" id="IPR050492">
    <property type="entry name" value="Bact_metal-bind_prot9"/>
</dbReference>
<dbReference type="Proteomes" id="UP001382727">
    <property type="component" value="Chromosome"/>
</dbReference>
<evidence type="ECO:0000256" key="4">
    <source>
        <dbReference type="SAM" id="MobiDB-lite"/>
    </source>
</evidence>
<comment type="similarity">
    <text evidence="1">Belongs to the bacterial solute-binding protein 9 family.</text>
</comment>
<gene>
    <name evidence="6" type="ORF">V1351_09885</name>
</gene>
<sequence length="308" mass="33085">MYRTAVTVTTCALLLALSACGTSDASGGDEDAVAVTTSFYPLEYATEQVGGEHVSVSNLTRPGAEPHDLELSPKQVLQAGRADHLIYLSGFQPSVDDAATQTPDTAFDVSGTARLDVATDEDEHEDAAHDDHDHGARDPHFWLDPTRYADVADAIAELLAEDDPAHAEDYRANAKAFTAELTDLDQELQQDLSDCTRRDLVTGHAAFAYFADRYDFHEVSLSGLSPDAQPGAAAMADLISYIKEEDISTVYAEPLVPRDLADTIARDSGASVAVLDPIEGVTKESAGSDYFEIMRSNRDAVVEGQGCR</sequence>
<dbReference type="PROSITE" id="PS51257">
    <property type="entry name" value="PROKAR_LIPOPROTEIN"/>
    <property type="match status" value="1"/>
</dbReference>
<dbReference type="SUPFAM" id="SSF53807">
    <property type="entry name" value="Helical backbone' metal receptor"/>
    <property type="match status" value="1"/>
</dbReference>
<dbReference type="InterPro" id="IPR006127">
    <property type="entry name" value="ZnuA-like"/>
</dbReference>
<proteinExistence type="inferred from homology"/>
<dbReference type="PANTHER" id="PTHR42953:SF3">
    <property type="entry name" value="HIGH-AFFINITY ZINC UPTAKE SYSTEM PROTEIN ZNUA"/>
    <property type="match status" value="1"/>
</dbReference>
<organism evidence="6 7">
    <name type="scientific">Janibacter alittae</name>
    <dbReference type="NCBI Taxonomy" id="3115209"/>
    <lineage>
        <taxon>Bacteria</taxon>
        <taxon>Bacillati</taxon>
        <taxon>Actinomycetota</taxon>
        <taxon>Actinomycetes</taxon>
        <taxon>Micrococcales</taxon>
        <taxon>Intrasporangiaceae</taxon>
        <taxon>Janibacter</taxon>
    </lineage>
</organism>
<evidence type="ECO:0000256" key="1">
    <source>
        <dbReference type="ARBA" id="ARBA00011028"/>
    </source>
</evidence>
<feature type="compositionally biased region" description="Basic and acidic residues" evidence="4">
    <location>
        <begin position="126"/>
        <end position="138"/>
    </location>
</feature>
<protein>
    <submittedName>
        <fullName evidence="6">Zinc ABC transporter substrate-binding protein</fullName>
    </submittedName>
</protein>
<evidence type="ECO:0000256" key="5">
    <source>
        <dbReference type="SAM" id="SignalP"/>
    </source>
</evidence>
<feature type="chain" id="PRO_5047314683" evidence="5">
    <location>
        <begin position="26"/>
        <end position="308"/>
    </location>
</feature>
<name>A0ABZ2MDY8_9MICO</name>
<feature type="signal peptide" evidence="5">
    <location>
        <begin position="1"/>
        <end position="25"/>
    </location>
</feature>
<dbReference type="PANTHER" id="PTHR42953">
    <property type="entry name" value="HIGH-AFFINITY ZINC UPTAKE SYSTEM PROTEIN ZNUA-RELATED"/>
    <property type="match status" value="1"/>
</dbReference>
<reference evidence="6 7" key="1">
    <citation type="submission" date="2024-02" db="EMBL/GenBank/DDBJ databases">
        <title>Janibacter sp. nov., isolated from gut of marine sandworm.</title>
        <authorList>
            <person name="Kim B."/>
            <person name="Jun M.O."/>
            <person name="Shin N.-R."/>
        </authorList>
    </citation>
    <scope>NUCLEOTIDE SEQUENCE [LARGE SCALE GENOMIC DNA]</scope>
    <source>
        <strain evidence="6 7">A1S7</strain>
    </source>
</reference>
<dbReference type="InterPro" id="IPR006129">
    <property type="entry name" value="AdhesinB"/>
</dbReference>
<accession>A0ABZ2MDY8</accession>
<dbReference type="RefSeq" id="WP_338747978.1">
    <property type="nucleotide sequence ID" value="NZ_CP144913.1"/>
</dbReference>
<dbReference type="PRINTS" id="PR00691">
    <property type="entry name" value="ADHESINB"/>
</dbReference>